<dbReference type="SUPFAM" id="SSF56672">
    <property type="entry name" value="DNA/RNA polymerases"/>
    <property type="match status" value="1"/>
</dbReference>
<dbReference type="EMBL" id="CP048617">
    <property type="protein sequence ID" value="QIB26117.1"/>
    <property type="molecule type" value="Genomic_DNA"/>
</dbReference>
<evidence type="ECO:0000259" key="1">
    <source>
        <dbReference type="PROSITE" id="PS50878"/>
    </source>
</evidence>
<sequence length="364" mass="44129">MKRIKNIYPEIYDFENLYKAYLEARKSKRFRSDVLEFTVNLEENLIEIQNELIWKTYEVGKYREFYVYEPKKRLIMALPFRDRIVQWAIYRKIFPVFDRQFINDSYACRKGKGTHKAADRLQYWLRKVSRKPEKWYYLKLDISKYFYRIDHDILMGLLKKKIADKDLLWLLDKIINSEDMKFGLPLGVDPDQVSDEDRLFDVGIPIGNLTSQMFANLYLNELDQYCKHKLKLRYYIRYMDDVIILHSDKKHLHEVKSEIEKFLNERLRLHLNNKTAIRPINAGIEFVGFRIWPTHRKLKKKTALKMKKRIKYIKKAYARGEISFDQVNSTMQSYFGIMQHFNSYNLKKKILNEFVLKRDTEGYN</sequence>
<name>A0A6P1YAP8_9FIRM</name>
<dbReference type="PANTHER" id="PTHR34047:SF8">
    <property type="entry name" value="PROTEIN YKFC"/>
    <property type="match status" value="1"/>
</dbReference>
<evidence type="ECO:0000313" key="3">
    <source>
        <dbReference type="Proteomes" id="UP000464452"/>
    </source>
</evidence>
<dbReference type="PROSITE" id="PS50878">
    <property type="entry name" value="RT_POL"/>
    <property type="match status" value="1"/>
</dbReference>
<evidence type="ECO:0000313" key="2">
    <source>
        <dbReference type="EMBL" id="QIB26117.1"/>
    </source>
</evidence>
<protein>
    <submittedName>
        <fullName evidence="2">RNA-dependent DNA polymerase</fullName>
    </submittedName>
</protein>
<dbReference type="Pfam" id="PF00078">
    <property type="entry name" value="RVT_1"/>
    <property type="match status" value="1"/>
</dbReference>
<dbReference type="Proteomes" id="UP000464452">
    <property type="component" value="Chromosome"/>
</dbReference>
<accession>A0A6P1YAP8</accession>
<dbReference type="InterPro" id="IPR051083">
    <property type="entry name" value="GrpII_Intron_Splice-Mob/Def"/>
</dbReference>
<dbReference type="KEGG" id="cazo:G3A45_01600"/>
<gene>
    <name evidence="2" type="ORF">G3A45_01600</name>
</gene>
<dbReference type="PANTHER" id="PTHR34047">
    <property type="entry name" value="NUCLEAR INTRON MATURASE 1, MITOCHONDRIAL-RELATED"/>
    <property type="match status" value="1"/>
</dbReference>
<dbReference type="InterPro" id="IPR000477">
    <property type="entry name" value="RT_dom"/>
</dbReference>
<organism evidence="2 3">
    <name type="scientific">Caloranaerobacter azorensis</name>
    <dbReference type="NCBI Taxonomy" id="116090"/>
    <lineage>
        <taxon>Bacteria</taxon>
        <taxon>Bacillati</taxon>
        <taxon>Bacillota</taxon>
        <taxon>Tissierellia</taxon>
        <taxon>Tissierellales</taxon>
        <taxon>Thermohalobacteraceae</taxon>
        <taxon>Caloranaerobacter</taxon>
    </lineage>
</organism>
<feature type="domain" description="Reverse transcriptase" evidence="1">
    <location>
        <begin position="1"/>
        <end position="291"/>
    </location>
</feature>
<dbReference type="InterPro" id="IPR043502">
    <property type="entry name" value="DNA/RNA_pol_sf"/>
</dbReference>
<dbReference type="RefSeq" id="WP_163234297.1">
    <property type="nucleotide sequence ID" value="NZ_CP048617.1"/>
</dbReference>
<dbReference type="AlphaFoldDB" id="A0A6P1YAP8"/>
<dbReference type="CDD" id="cd01651">
    <property type="entry name" value="RT_G2_intron"/>
    <property type="match status" value="1"/>
</dbReference>
<proteinExistence type="predicted"/>
<reference evidence="2 3" key="1">
    <citation type="submission" date="2020-02" db="EMBL/GenBank/DDBJ databases">
        <title>Thermophilic hydrogen producing bacteria, Caloranaerobacter azorensis.</title>
        <authorList>
            <person name="Baek K."/>
        </authorList>
    </citation>
    <scope>NUCLEOTIDE SEQUENCE [LARGE SCALE GENOMIC DNA]</scope>
    <source>
        <strain evidence="2 3">T3-1</strain>
    </source>
</reference>